<protein>
    <submittedName>
        <fullName evidence="1">Uncharacterized protein</fullName>
    </submittedName>
</protein>
<gene>
    <name evidence="1" type="ORF">POR1_20</name>
</gene>
<dbReference type="EMBL" id="KT716399">
    <property type="protein sequence ID" value="ALH46225.1"/>
    <property type="molecule type" value="Genomic_DNA"/>
</dbReference>
<accession>A0A0N7GFC5</accession>
<dbReference type="Pfam" id="PF10934">
    <property type="entry name" value="Sheath_initiator"/>
    <property type="match status" value="1"/>
</dbReference>
<evidence type="ECO:0000313" key="1">
    <source>
        <dbReference type="EMBL" id="ALH46225.1"/>
    </source>
</evidence>
<organism evidence="1 2">
    <name type="scientific">Pseudomonas phage POR1</name>
    <dbReference type="NCBI Taxonomy" id="1718594"/>
    <lineage>
        <taxon>Viruses</taxon>
        <taxon>Duplodnaviria</taxon>
        <taxon>Heunggongvirae</taxon>
        <taxon>Uroviricota</taxon>
        <taxon>Caudoviricetes</taxon>
        <taxon>Porunavirus</taxon>
        <taxon>Porunavirus POR1</taxon>
    </lineage>
</organism>
<proteinExistence type="predicted"/>
<sequence length="128" mass="14738">MNFDIGIGRASHDLVFDETGNMLLIDGPERVSQDLKIALLMFYGEYFFDRERGIDYFGTVLVKNPDKILIESLLRASVSEVRDIIQVLDLQLAMDHQNRKLSVYLNVLTPYGELTLETFLNDNVRRNP</sequence>
<reference evidence="1 2" key="1">
    <citation type="journal article" date="2016" name="Genome Announc.">
        <title>Genome Sequences of Pseudomonas oryzihabitans Phage POR1 and Pseudomonas aeruginosa Phage PAE1.</title>
        <authorList>
            <person name="Dyson Z.A."/>
            <person name="Seviour R.J."/>
            <person name="Tucci J."/>
            <person name="Petrovski S."/>
        </authorList>
    </citation>
    <scope>NUCLEOTIDE SEQUENCE [LARGE SCALE GENOMIC DNA]</scope>
</reference>
<name>A0A0N7GFC5_9CAUD</name>
<keyword evidence="2" id="KW-1185">Reference proteome</keyword>
<evidence type="ECO:0000313" key="2">
    <source>
        <dbReference type="Proteomes" id="UP000225954"/>
    </source>
</evidence>
<dbReference type="Proteomes" id="UP000225954">
    <property type="component" value="Segment"/>
</dbReference>
<dbReference type="InterPro" id="IPR020288">
    <property type="entry name" value="Sheath_initiator"/>
</dbReference>